<gene>
    <name evidence="1" type="ORF">SCF082_LOCUS5913</name>
</gene>
<feature type="non-terminal residue" evidence="1">
    <location>
        <position position="1"/>
    </location>
</feature>
<proteinExistence type="predicted"/>
<dbReference type="EMBL" id="CAXAMM010003240">
    <property type="protein sequence ID" value="CAK8999086.1"/>
    <property type="molecule type" value="Genomic_DNA"/>
</dbReference>
<sequence length="214" mass="24898">RKRGSLWSFTDWHPFIDYAVNPAWVTGWWCVQKFSHQQYASYLLQCRRAYKTNLQNAEAVEKREKELAVRVYQKDVVQKLIANRAPFRATSDPMFSNLPAFRRQFEFACEILDNINDWAFILEHRALLQANADFHKLGESQTGVFSYTVFLWATPVAITLDLDVDSQSAFECSDWLRANVLLDVLKPGDKTFLEEGRPKLRMSDMPELQLDIAL</sequence>
<keyword evidence="2" id="KW-1185">Reference proteome</keyword>
<accession>A0ABP0I941</accession>
<evidence type="ECO:0000313" key="1">
    <source>
        <dbReference type="EMBL" id="CAK8999086.1"/>
    </source>
</evidence>
<reference evidence="1 2" key="1">
    <citation type="submission" date="2024-02" db="EMBL/GenBank/DDBJ databases">
        <authorList>
            <person name="Chen Y."/>
            <person name="Shah S."/>
            <person name="Dougan E. K."/>
            <person name="Thang M."/>
            <person name="Chan C."/>
        </authorList>
    </citation>
    <scope>NUCLEOTIDE SEQUENCE [LARGE SCALE GENOMIC DNA]</scope>
</reference>
<protein>
    <submittedName>
        <fullName evidence="1">Mitochondrial substrate carrier family protein G</fullName>
    </submittedName>
</protein>
<evidence type="ECO:0000313" key="2">
    <source>
        <dbReference type="Proteomes" id="UP001642464"/>
    </source>
</evidence>
<organism evidence="1 2">
    <name type="scientific">Durusdinium trenchii</name>
    <dbReference type="NCBI Taxonomy" id="1381693"/>
    <lineage>
        <taxon>Eukaryota</taxon>
        <taxon>Sar</taxon>
        <taxon>Alveolata</taxon>
        <taxon>Dinophyceae</taxon>
        <taxon>Suessiales</taxon>
        <taxon>Symbiodiniaceae</taxon>
        <taxon>Durusdinium</taxon>
    </lineage>
</organism>
<name>A0ABP0I941_9DINO</name>
<comment type="caution">
    <text evidence="1">The sequence shown here is derived from an EMBL/GenBank/DDBJ whole genome shotgun (WGS) entry which is preliminary data.</text>
</comment>
<dbReference type="Proteomes" id="UP001642464">
    <property type="component" value="Unassembled WGS sequence"/>
</dbReference>